<name>A0AAC9MTZ2_NEOTH</name>
<dbReference type="AlphaFoldDB" id="A0AAC9MTZ2"/>
<reference evidence="1 2" key="1">
    <citation type="submission" date="2016-08" db="EMBL/GenBank/DDBJ databases">
        <title>Moorella thermoacetica DSM 103132.</title>
        <authorList>
            <person name="Jendresen C.B."/>
            <person name="Redl S.M."/>
            <person name="Jensen T.O."/>
            <person name="Nielsen A.T."/>
        </authorList>
    </citation>
    <scope>NUCLEOTIDE SEQUENCE [LARGE SCALE GENOMIC DNA]</scope>
    <source>
        <strain evidence="1 2">DSM 103132</strain>
    </source>
</reference>
<evidence type="ECO:0000313" key="1">
    <source>
        <dbReference type="EMBL" id="AOQ23099.1"/>
    </source>
</evidence>
<gene>
    <name evidence="1" type="ORF">Maut_00636</name>
</gene>
<dbReference type="Proteomes" id="UP000094598">
    <property type="component" value="Chromosome"/>
</dbReference>
<dbReference type="EMBL" id="CP017019">
    <property type="protein sequence ID" value="AOQ23099.1"/>
    <property type="molecule type" value="Genomic_DNA"/>
</dbReference>
<protein>
    <submittedName>
        <fullName evidence="1">Uncharacterized protein</fullName>
    </submittedName>
</protein>
<organism evidence="1 2">
    <name type="scientific">Neomoorella thermoacetica</name>
    <name type="common">Clostridium thermoaceticum</name>
    <dbReference type="NCBI Taxonomy" id="1525"/>
    <lineage>
        <taxon>Bacteria</taxon>
        <taxon>Bacillati</taxon>
        <taxon>Bacillota</taxon>
        <taxon>Clostridia</taxon>
        <taxon>Neomoorellales</taxon>
        <taxon>Neomoorellaceae</taxon>
        <taxon>Neomoorella</taxon>
    </lineage>
</organism>
<evidence type="ECO:0000313" key="2">
    <source>
        <dbReference type="Proteomes" id="UP000094598"/>
    </source>
</evidence>
<proteinExistence type="predicted"/>
<sequence>MLAVRATELLDLLNEGLTGKKQLKVLEGGKKHEAEIDRKNLG</sequence>
<accession>A0AAC9MTZ2</accession>